<dbReference type="PANTHER" id="PTHR10663">
    <property type="entry name" value="GUANYL-NUCLEOTIDE EXCHANGE FACTOR"/>
    <property type="match status" value="1"/>
</dbReference>
<gene>
    <name evidence="8" type="ORF">BJ322DRAFT_598121</name>
</gene>
<proteinExistence type="inferred from homology"/>
<dbReference type="InterPro" id="IPR032691">
    <property type="entry name" value="Mon2/Sec7/BIG1-like_HUS"/>
</dbReference>
<evidence type="ECO:0000259" key="5">
    <source>
        <dbReference type="Pfam" id="PF12783"/>
    </source>
</evidence>
<organism evidence="8 9">
    <name type="scientific">Thelephora terrestris</name>
    <dbReference type="NCBI Taxonomy" id="56493"/>
    <lineage>
        <taxon>Eukaryota</taxon>
        <taxon>Fungi</taxon>
        <taxon>Dikarya</taxon>
        <taxon>Basidiomycota</taxon>
        <taxon>Agaricomycotina</taxon>
        <taxon>Agaricomycetes</taxon>
        <taxon>Thelephorales</taxon>
        <taxon>Thelephoraceae</taxon>
        <taxon>Thelephora</taxon>
    </lineage>
</organism>
<dbReference type="OrthoDB" id="294853at2759"/>
<dbReference type="Pfam" id="PF16213">
    <property type="entry name" value="DCB"/>
    <property type="match status" value="1"/>
</dbReference>
<evidence type="ECO:0000259" key="6">
    <source>
        <dbReference type="Pfam" id="PF16206"/>
    </source>
</evidence>
<evidence type="ECO:0000313" key="9">
    <source>
        <dbReference type="Proteomes" id="UP000736335"/>
    </source>
</evidence>
<evidence type="ECO:0000256" key="2">
    <source>
        <dbReference type="ARBA" id="ARBA00022448"/>
    </source>
</evidence>
<reference evidence="8" key="1">
    <citation type="journal article" date="2020" name="Nat. Commun.">
        <title>Large-scale genome sequencing of mycorrhizal fungi provides insights into the early evolution of symbiotic traits.</title>
        <authorList>
            <person name="Miyauchi S."/>
            <person name="Kiss E."/>
            <person name="Kuo A."/>
            <person name="Drula E."/>
            <person name="Kohler A."/>
            <person name="Sanchez-Garcia M."/>
            <person name="Morin E."/>
            <person name="Andreopoulos B."/>
            <person name="Barry K.W."/>
            <person name="Bonito G."/>
            <person name="Buee M."/>
            <person name="Carver A."/>
            <person name="Chen C."/>
            <person name="Cichocki N."/>
            <person name="Clum A."/>
            <person name="Culley D."/>
            <person name="Crous P.W."/>
            <person name="Fauchery L."/>
            <person name="Girlanda M."/>
            <person name="Hayes R.D."/>
            <person name="Keri Z."/>
            <person name="LaButti K."/>
            <person name="Lipzen A."/>
            <person name="Lombard V."/>
            <person name="Magnuson J."/>
            <person name="Maillard F."/>
            <person name="Murat C."/>
            <person name="Nolan M."/>
            <person name="Ohm R.A."/>
            <person name="Pangilinan J."/>
            <person name="Pereira M.F."/>
            <person name="Perotto S."/>
            <person name="Peter M."/>
            <person name="Pfister S."/>
            <person name="Riley R."/>
            <person name="Sitrit Y."/>
            <person name="Stielow J.B."/>
            <person name="Szollosi G."/>
            <person name="Zifcakova L."/>
            <person name="Stursova M."/>
            <person name="Spatafora J.W."/>
            <person name="Tedersoo L."/>
            <person name="Vaario L.M."/>
            <person name="Yamada A."/>
            <person name="Yan M."/>
            <person name="Wang P."/>
            <person name="Xu J."/>
            <person name="Bruns T."/>
            <person name="Baldrian P."/>
            <person name="Vilgalys R."/>
            <person name="Dunand C."/>
            <person name="Henrissat B."/>
            <person name="Grigoriev I.V."/>
            <person name="Hibbett D."/>
            <person name="Nagy L.G."/>
            <person name="Martin F.M."/>
        </authorList>
    </citation>
    <scope>NUCLEOTIDE SEQUENCE</scope>
    <source>
        <strain evidence="8">UH-Tt-Lm1</strain>
    </source>
</reference>
<dbReference type="GO" id="GO:0005794">
    <property type="term" value="C:Golgi apparatus"/>
    <property type="evidence" value="ECO:0007669"/>
    <property type="project" value="UniProtKB-ARBA"/>
</dbReference>
<keyword evidence="2" id="KW-0813">Transport</keyword>
<dbReference type="InterPro" id="IPR016024">
    <property type="entry name" value="ARM-type_fold"/>
</dbReference>
<keyword evidence="3" id="KW-0653">Protein transport</keyword>
<dbReference type="SUPFAM" id="SSF48371">
    <property type="entry name" value="ARM repeat"/>
    <property type="match status" value="1"/>
</dbReference>
<feature type="region of interest" description="Disordered" evidence="4">
    <location>
        <begin position="1480"/>
        <end position="1528"/>
    </location>
</feature>
<evidence type="ECO:0000256" key="1">
    <source>
        <dbReference type="ARBA" id="ARBA00008144"/>
    </source>
</evidence>
<sequence>MGCATKNAKVVAISLGSLHRLISLKAVPHSAVPVIVNTMGDCINQGVDIQLRILQTLLSLITNFPSVHGELLGDALLLCFKLQESRIAVVSSTAAATLRQLVMFVFDKVVEEDKREAQGEVEYTHLPDGTTKALSPSARDAFAVFEDLCLLANSEKPHFLKLELLHKTFALELIESVLTNYHDLFREHSELLLLLQHHLSPLLLKTLSERPLFPLTLRSTRVVFLLLKQFPAELETESEVFMMLLIKLISGGTSGEVDPNQDSSGFPPRPLWTRVLCMEIMRGLCSDSELMRSFWEHYDAEETGSKVFTSLITALKRLVTEKPALLGVSSQIYGVGVPLSGDANYGLDVGGVAGIVATAASATVSGVAGLIGTEAGLSVQGSSMKLQCIDQLDKADSPPIPESYIYLLAVQCIVSLCEGFAAFTGPIYTSMVVQKPRTAGESVIRAPPALDFDELPQDGTVTLQLRFVRDMVASGWPALLAALSFIISTNLSDELFGDVLASYQAMTNVSGMLGLTTPRDAFLTSLAKFAVPTKVVSSVDTVEPPTPRTAQSLTDNLGLTGPPLPPGLSERNLACLKVLVSSALYLSGSLDGSWFDVLEVLQNADYVLTSRAGRPTVSASRRSSVIPGTGTLSRSVSSSIAISQSTSTGGLPSSGTHHPLLTELDPDSVQNAIQRLFDTSKNLEDDAFRHFVNALCKLSSEMVVMQSGDFSMPVTRTSEDSGSLSATLSPSSRASVAHRRRVSGISIPRTLRTGDFGINRLGGVALLNIHRLIYRSPDVAWNTITSHLLSIIRLSIAPQSIRVQAARILDEILVVVPRNLSSMETKAEVQQRVLQVLSQQVIYETTAITNGTTSVELRRMGLETLHLILQSSGHTLVVGWEIIFDMLSSVCKPAMPLVSESSDSLNSISTIENPRPKPPPLGYVNERGYTSLVKIAFQSLTLVCDSLTSLSPEHLRLCIKTLGQFGKQADTNIALTAAASLLWGVSDSIQAKRKDTGKEPEYSALWMFLLEELLGLCTDPRPEVREGAIQTLFRTLQLYGATLSLETWHECIWKITFPLLELLTQAVRQIPPSQPHSDSDPSESEVIAAWDDTKSLAFSSIGSLFSDFLISKIVHLETFVDAWNAFLAHVRDSWVNDNRSITTPALRCLEKGLRAFASADVDLKGRVVESCERVWESCDTMGKELTEVPSTPTSGKPHHDIPFTQESLVAYVDILNHTRALTRSLEEIEWPLERLTDLMSILKDVLTYSFSPEYRPDIDNLSPVQVAVSDVIQDIDMTSPGVPSLILRDLSEYATLPFMAAFDVPSSDSKPQKRVSYIALSKKTMPQLVDLFLKFKASPEIYTNGTLEVILSAYSIPIKLKYDCPAPSKFGKDPPLWKTATTAFLVIVREFALQLKNLDDEISDDRIEGIWRQVLDVFRGGILADCSPVLSFPLEAQKSEENFDLALIASLEIDVVPYLGDSRVPDYLILQLGKMLHSGSQVQQPEDSHHSEPVTPNSTCSGETKTKSRHGKKLSNRGNAIVETETGTTRSGKLVPRERFSYWCFDLLFLICSDVAKDREPKRRRVASICLPLLLSRCRSTLVEYIADEELRGSLPFQRFREEELLYVLRKLLNLQLWPGTLWAALSSSPSQYAAQQPLIETSLDPKGLITDAVRRSPKAHLFHFYHVFCEIASLPRKTPSAWLSSPSDHLAGEGRSRIAQEEQEKTKDFIEFDARTLSRECLKVIGEEMGLPR</sequence>
<feature type="domain" description="Mon2 C-terminal" evidence="6">
    <location>
        <begin position="1315"/>
        <end position="1484"/>
    </location>
</feature>
<evidence type="ECO:0000259" key="7">
    <source>
        <dbReference type="Pfam" id="PF16213"/>
    </source>
</evidence>
<name>A0A9P6HIF2_9AGAM</name>
<feature type="compositionally biased region" description="Polar residues" evidence="4">
    <location>
        <begin position="1494"/>
        <end position="1503"/>
    </location>
</feature>
<evidence type="ECO:0000313" key="8">
    <source>
        <dbReference type="EMBL" id="KAF9788008.1"/>
    </source>
</evidence>
<evidence type="ECO:0000256" key="3">
    <source>
        <dbReference type="ARBA" id="ARBA00022927"/>
    </source>
</evidence>
<dbReference type="EMBL" id="WIUZ02000004">
    <property type="protein sequence ID" value="KAF9788008.1"/>
    <property type="molecule type" value="Genomic_DNA"/>
</dbReference>
<dbReference type="PANTHER" id="PTHR10663:SF333">
    <property type="entry name" value="PROTEIN MON2 HOMOLOG"/>
    <property type="match status" value="1"/>
</dbReference>
<feature type="domain" description="Mon2/Sec7/BIG1-like HUS" evidence="5">
    <location>
        <begin position="138"/>
        <end position="307"/>
    </location>
</feature>
<dbReference type="GO" id="GO:0015031">
    <property type="term" value="P:protein transport"/>
    <property type="evidence" value="ECO:0007669"/>
    <property type="project" value="UniProtKB-KW"/>
</dbReference>
<evidence type="ECO:0008006" key="10">
    <source>
        <dbReference type="Google" id="ProtNLM"/>
    </source>
</evidence>
<dbReference type="Proteomes" id="UP000736335">
    <property type="component" value="Unassembled WGS sequence"/>
</dbReference>
<protein>
    <recommendedName>
        <fullName evidence="10">Protein MON2 homolog</fullName>
    </recommendedName>
</protein>
<evidence type="ECO:0000256" key="4">
    <source>
        <dbReference type="SAM" id="MobiDB-lite"/>
    </source>
</evidence>
<reference evidence="8" key="2">
    <citation type="submission" date="2020-11" db="EMBL/GenBank/DDBJ databases">
        <authorList>
            <consortium name="DOE Joint Genome Institute"/>
            <person name="Kuo A."/>
            <person name="Miyauchi S."/>
            <person name="Kiss E."/>
            <person name="Drula E."/>
            <person name="Kohler A."/>
            <person name="Sanchez-Garcia M."/>
            <person name="Andreopoulos B."/>
            <person name="Barry K.W."/>
            <person name="Bonito G."/>
            <person name="Buee M."/>
            <person name="Carver A."/>
            <person name="Chen C."/>
            <person name="Cichocki N."/>
            <person name="Clum A."/>
            <person name="Culley D."/>
            <person name="Crous P.W."/>
            <person name="Fauchery L."/>
            <person name="Girlanda M."/>
            <person name="Hayes R."/>
            <person name="Keri Z."/>
            <person name="Labutti K."/>
            <person name="Lipzen A."/>
            <person name="Lombard V."/>
            <person name="Magnuson J."/>
            <person name="Maillard F."/>
            <person name="Morin E."/>
            <person name="Murat C."/>
            <person name="Nolan M."/>
            <person name="Ohm R."/>
            <person name="Pangilinan J."/>
            <person name="Pereira M."/>
            <person name="Perotto S."/>
            <person name="Peter M."/>
            <person name="Riley R."/>
            <person name="Sitrit Y."/>
            <person name="Stielow B."/>
            <person name="Szollosi G."/>
            <person name="Zifcakova L."/>
            <person name="Stursova M."/>
            <person name="Spatafora J.W."/>
            <person name="Tedersoo L."/>
            <person name="Vaario L.-M."/>
            <person name="Yamada A."/>
            <person name="Yan M."/>
            <person name="Wang P."/>
            <person name="Xu J."/>
            <person name="Bruns T."/>
            <person name="Baldrian P."/>
            <person name="Vilgalys R."/>
            <person name="Henrissat B."/>
            <person name="Grigoriev I.V."/>
            <person name="Hibbett D."/>
            <person name="Nagy L.G."/>
            <person name="Martin F.M."/>
        </authorList>
    </citation>
    <scope>NUCLEOTIDE SEQUENCE</scope>
    <source>
        <strain evidence="8">UH-Tt-Lm1</strain>
    </source>
</reference>
<dbReference type="InterPro" id="IPR032629">
    <property type="entry name" value="DCB_dom"/>
</dbReference>
<comment type="caution">
    <text evidence="8">The sequence shown here is derived from an EMBL/GenBank/DDBJ whole genome shotgun (WGS) entry which is preliminary data.</text>
</comment>
<dbReference type="Pfam" id="PF16206">
    <property type="entry name" value="Mon2_C"/>
    <property type="match status" value="2"/>
</dbReference>
<accession>A0A9P6HIF2</accession>
<keyword evidence="9" id="KW-1185">Reference proteome</keyword>
<dbReference type="Pfam" id="PF12783">
    <property type="entry name" value="Sec7-like_HUS"/>
    <property type="match status" value="1"/>
</dbReference>
<feature type="domain" description="Mon2 C-terminal" evidence="6">
    <location>
        <begin position="996"/>
        <end position="1154"/>
    </location>
</feature>
<dbReference type="InterPro" id="IPR032817">
    <property type="entry name" value="Mon2_C"/>
</dbReference>
<comment type="similarity">
    <text evidence="1">Belongs to the MON2 family.</text>
</comment>
<feature type="domain" description="Mon2/Sec7/BIG1-like dimerisation and cyclophilin-binding" evidence="7">
    <location>
        <begin position="1"/>
        <end position="113"/>
    </location>
</feature>